<protein>
    <submittedName>
        <fullName evidence="4">RNA methyltransferase</fullName>
    </submittedName>
</protein>
<dbReference type="InterPro" id="IPR051259">
    <property type="entry name" value="rRNA_Methyltransferase"/>
</dbReference>
<dbReference type="GO" id="GO:0008168">
    <property type="term" value="F:methyltransferase activity"/>
    <property type="evidence" value="ECO:0007669"/>
    <property type="project" value="UniProtKB-KW"/>
</dbReference>
<sequence>MTDSAPLIRITDPADARIAEFTAIRERDLAGRGDRFIAEGRVVLNALLDTPAHDRFILEKLFVLENRLEGLQPVLARLPADVPVYTAERSVMDAAAGFAMHRGILALGRHRPAASLGSFLGNMPAQALLVVGIGLSNHDNMGAIFRNAGVFGADGLLIDSTSCAPLYRKAIRVSVGAALRVPFWRGGDASLLMRALVEHNFVPVGLSPHAGQDISRLRPAARTALVLGSEGAGLPGDLLAGVLNVRIAQAPGMDSLNVATASGIALWQVAQAMNRLS</sequence>
<dbReference type="SMART" id="SM00967">
    <property type="entry name" value="SpoU_sub_bind"/>
    <property type="match status" value="1"/>
</dbReference>
<dbReference type="Proteomes" id="UP001430804">
    <property type="component" value="Unassembled WGS sequence"/>
</dbReference>
<dbReference type="PANTHER" id="PTHR43191:SF12">
    <property type="entry name" value="RRNA METHYLASE"/>
    <property type="match status" value="1"/>
</dbReference>
<dbReference type="EMBL" id="JAHWQX010000001">
    <property type="protein sequence ID" value="MBW3096273.1"/>
    <property type="molecule type" value="Genomic_DNA"/>
</dbReference>
<reference evidence="4" key="1">
    <citation type="submission" date="2021-07" db="EMBL/GenBank/DDBJ databases">
        <title>Pseudohoeflea marina sp. nov. a polyhydroxyalcanoate-producing bacterium.</title>
        <authorList>
            <person name="Zheng W."/>
            <person name="Yu S."/>
            <person name="Huang Y."/>
        </authorList>
    </citation>
    <scope>NUCLEOTIDE SEQUENCE</scope>
    <source>
        <strain evidence="4">DP4N28-3</strain>
    </source>
</reference>
<evidence type="ECO:0000256" key="1">
    <source>
        <dbReference type="ARBA" id="ARBA00022603"/>
    </source>
</evidence>
<comment type="caution">
    <text evidence="4">The sequence shown here is derived from an EMBL/GenBank/DDBJ whole genome shotgun (WGS) entry which is preliminary data.</text>
</comment>
<organism evidence="4 5">
    <name type="scientific">Pseudohoeflea coraliihabitans</name>
    <dbReference type="NCBI Taxonomy" id="2860393"/>
    <lineage>
        <taxon>Bacteria</taxon>
        <taxon>Pseudomonadati</taxon>
        <taxon>Pseudomonadota</taxon>
        <taxon>Alphaproteobacteria</taxon>
        <taxon>Hyphomicrobiales</taxon>
        <taxon>Rhizobiaceae</taxon>
        <taxon>Pseudohoeflea</taxon>
    </lineage>
</organism>
<dbReference type="RefSeq" id="WP_219158336.1">
    <property type="nucleotide sequence ID" value="NZ_JAHWQX010000001.1"/>
</dbReference>
<accession>A0ABS6WKU8</accession>
<evidence type="ECO:0000313" key="4">
    <source>
        <dbReference type="EMBL" id="MBW3096273.1"/>
    </source>
</evidence>
<dbReference type="InterPro" id="IPR001537">
    <property type="entry name" value="SpoU_MeTrfase"/>
</dbReference>
<dbReference type="GO" id="GO:0032259">
    <property type="term" value="P:methylation"/>
    <property type="evidence" value="ECO:0007669"/>
    <property type="project" value="UniProtKB-KW"/>
</dbReference>
<feature type="domain" description="RNA 2-O ribose methyltransferase substrate binding" evidence="3">
    <location>
        <begin position="37"/>
        <end position="114"/>
    </location>
</feature>
<keyword evidence="5" id="KW-1185">Reference proteome</keyword>
<proteinExistence type="predicted"/>
<dbReference type="Pfam" id="PF00588">
    <property type="entry name" value="SpoU_methylase"/>
    <property type="match status" value="1"/>
</dbReference>
<dbReference type="InterPro" id="IPR013123">
    <property type="entry name" value="SpoU_subst-bd"/>
</dbReference>
<evidence type="ECO:0000256" key="2">
    <source>
        <dbReference type="ARBA" id="ARBA00022679"/>
    </source>
</evidence>
<keyword evidence="1 4" id="KW-0489">Methyltransferase</keyword>
<gene>
    <name evidence="4" type="ORF">KY465_03150</name>
</gene>
<dbReference type="PANTHER" id="PTHR43191">
    <property type="entry name" value="RRNA METHYLTRANSFERASE 3"/>
    <property type="match status" value="1"/>
</dbReference>
<dbReference type="CDD" id="cd18095">
    <property type="entry name" value="SpoU-like_rRNA-MTase"/>
    <property type="match status" value="1"/>
</dbReference>
<name>A0ABS6WKU8_9HYPH</name>
<keyword evidence="2" id="KW-0808">Transferase</keyword>
<evidence type="ECO:0000259" key="3">
    <source>
        <dbReference type="SMART" id="SM00967"/>
    </source>
</evidence>
<evidence type="ECO:0000313" key="5">
    <source>
        <dbReference type="Proteomes" id="UP001430804"/>
    </source>
</evidence>